<reference evidence="1 2" key="1">
    <citation type="submission" date="2019-02" db="EMBL/GenBank/DDBJ databases">
        <title>Apibacter muscae sp. nov.: a novel member of the house fly microbiota.</title>
        <authorList>
            <person name="Park R."/>
        </authorList>
    </citation>
    <scope>NUCLEOTIDE SEQUENCE [LARGE SCALE GENOMIC DNA]</scope>
    <source>
        <strain evidence="1 2">AL1</strain>
    </source>
</reference>
<comment type="caution">
    <text evidence="1">The sequence shown here is derived from an EMBL/GenBank/DDBJ whole genome shotgun (WGS) entry which is preliminary data.</text>
</comment>
<dbReference type="Gene3D" id="2.180.10.10">
    <property type="entry name" value="RHS repeat-associated core"/>
    <property type="match status" value="2"/>
</dbReference>
<dbReference type="Proteomes" id="UP000319499">
    <property type="component" value="Unassembled WGS sequence"/>
</dbReference>
<gene>
    <name evidence="1" type="ORF">ETU09_08045</name>
</gene>
<accession>A0A563DAV3</accession>
<name>A0A563DAV3_9FLAO</name>
<protein>
    <submittedName>
        <fullName evidence="1">RHS repeat protein</fullName>
    </submittedName>
</protein>
<dbReference type="AlphaFoldDB" id="A0A563DAV3"/>
<sequence length="321" mass="37028">MLQERLTALSNEKGEKYQFSRNQRGDIVREVSFDGINRYYKRDKAGKVVRIKRGADRFTEYEYDKGGRITRAEYHDGSWETFSYDQAVRLIEARNSKTAVSFKRNRDGKILQEKQGEHLLDYLYDKDGNLVEVKSSLGANINYTRDAFGQISGIQAGDKENLWIAKIKRNMLGLEVERSLPGGVKSSWSYDENNLPLSQKVESYKFKSGLHKNYQWNASQQLQQITNALTHGETTFAYDAFGSLASARYEDGSFDYKLPDEIGNLFRETAKQDRKYGRGGKLIQLQDQYLFYDTEGNLILKSKRKNPNIEVLDNSETKMSF</sequence>
<dbReference type="OrthoDB" id="9765204at2"/>
<dbReference type="InterPro" id="IPR006530">
    <property type="entry name" value="YD"/>
</dbReference>
<keyword evidence="2" id="KW-1185">Reference proteome</keyword>
<dbReference type="EMBL" id="SELH01000024">
    <property type="protein sequence ID" value="TWP27061.1"/>
    <property type="molecule type" value="Genomic_DNA"/>
</dbReference>
<evidence type="ECO:0000313" key="1">
    <source>
        <dbReference type="EMBL" id="TWP27061.1"/>
    </source>
</evidence>
<proteinExistence type="predicted"/>
<dbReference type="RefSeq" id="WP_146262440.1">
    <property type="nucleotide sequence ID" value="NZ_SELG01000034.1"/>
</dbReference>
<dbReference type="NCBIfam" id="TIGR01643">
    <property type="entry name" value="YD_repeat_2x"/>
    <property type="match status" value="1"/>
</dbReference>
<dbReference type="PANTHER" id="PTHR32305:SF15">
    <property type="entry name" value="PROTEIN RHSA-RELATED"/>
    <property type="match status" value="1"/>
</dbReference>
<evidence type="ECO:0000313" key="2">
    <source>
        <dbReference type="Proteomes" id="UP000319499"/>
    </source>
</evidence>
<dbReference type="PANTHER" id="PTHR32305">
    <property type="match status" value="1"/>
</dbReference>
<organism evidence="1 2">
    <name type="scientific">Apibacter muscae</name>
    <dbReference type="NCBI Taxonomy" id="2509004"/>
    <lineage>
        <taxon>Bacteria</taxon>
        <taxon>Pseudomonadati</taxon>
        <taxon>Bacteroidota</taxon>
        <taxon>Flavobacteriia</taxon>
        <taxon>Flavobacteriales</taxon>
        <taxon>Weeksellaceae</taxon>
        <taxon>Apibacter</taxon>
    </lineage>
</organism>
<dbReference type="InterPro" id="IPR050708">
    <property type="entry name" value="T6SS_VgrG/RHS"/>
</dbReference>